<keyword evidence="3" id="KW-1185">Reference proteome</keyword>
<feature type="compositionally biased region" description="Polar residues" evidence="1">
    <location>
        <begin position="142"/>
        <end position="153"/>
    </location>
</feature>
<accession>A0A2P8AJ11</accession>
<gene>
    <name evidence="2" type="ORF">B9Z65_600</name>
</gene>
<evidence type="ECO:0000313" key="3">
    <source>
        <dbReference type="Proteomes" id="UP000243723"/>
    </source>
</evidence>
<organism evidence="2 3">
    <name type="scientific">Elsinoe australis</name>
    <dbReference type="NCBI Taxonomy" id="40998"/>
    <lineage>
        <taxon>Eukaryota</taxon>
        <taxon>Fungi</taxon>
        <taxon>Dikarya</taxon>
        <taxon>Ascomycota</taxon>
        <taxon>Pezizomycotina</taxon>
        <taxon>Dothideomycetes</taxon>
        <taxon>Dothideomycetidae</taxon>
        <taxon>Myriangiales</taxon>
        <taxon>Elsinoaceae</taxon>
        <taxon>Elsinoe</taxon>
    </lineage>
</organism>
<proteinExistence type="predicted"/>
<dbReference type="AlphaFoldDB" id="A0A2P8AJ11"/>
<dbReference type="OrthoDB" id="3928420at2759"/>
<evidence type="ECO:0000256" key="1">
    <source>
        <dbReference type="SAM" id="MobiDB-lite"/>
    </source>
</evidence>
<feature type="region of interest" description="Disordered" evidence="1">
    <location>
        <begin position="95"/>
        <end position="153"/>
    </location>
</feature>
<feature type="region of interest" description="Disordered" evidence="1">
    <location>
        <begin position="165"/>
        <end position="187"/>
    </location>
</feature>
<evidence type="ECO:0000313" key="2">
    <source>
        <dbReference type="EMBL" id="PSK60450.1"/>
    </source>
</evidence>
<protein>
    <submittedName>
        <fullName evidence="2">Uncharacterized protein</fullName>
    </submittedName>
</protein>
<feature type="compositionally biased region" description="Pro residues" evidence="1">
    <location>
        <begin position="169"/>
        <end position="183"/>
    </location>
</feature>
<reference evidence="2 3" key="1">
    <citation type="submission" date="2017-05" db="EMBL/GenBank/DDBJ databases">
        <title>Draft genome sequence of Elsinoe australis.</title>
        <authorList>
            <person name="Cheng Q."/>
        </authorList>
    </citation>
    <scope>NUCLEOTIDE SEQUENCE [LARGE SCALE GENOMIC DNA]</scope>
    <source>
        <strain evidence="2 3">NL1</strain>
    </source>
</reference>
<sequence length="333" mass="36968">MDTIMPSDPNQVMIHNAAMTARARRKHHSTPRIRHWLEDVMEQSRLSTPFIFDENDEPMLSPTHALGLKDNGIFSLGPQRTSMIQIHLPSQFSNSSVSLQQKESCERLDSSDSDSGPTFSDCEPTSPVVSPEPQGRKPRSRPNLTIKTSTRYRTNYTIARDQAASFSPVVPPNTQLPPAPQPSPLTTTTIAGFPYFAPVAPFTQPKANDSTPSLAHNPAPGALTFNFPIPPPRKATAAPTQLPIFVKTSHGVEELTLPRMESADRKHLKRVKTRMEKKSARMLEVAMRERGRTADYLGGNGAQVRRRVLMEAVGKVTDEVLGFQRCGVVKRNW</sequence>
<dbReference type="EMBL" id="NHZQ01000003">
    <property type="protein sequence ID" value="PSK60450.1"/>
    <property type="molecule type" value="Genomic_DNA"/>
</dbReference>
<name>A0A2P8AJ11_9PEZI</name>
<comment type="caution">
    <text evidence="2">The sequence shown here is derived from an EMBL/GenBank/DDBJ whole genome shotgun (WGS) entry which is preliminary data.</text>
</comment>
<dbReference type="Proteomes" id="UP000243723">
    <property type="component" value="Unassembled WGS sequence"/>
</dbReference>